<evidence type="ECO:0000256" key="1">
    <source>
        <dbReference type="ARBA" id="ARBA00007257"/>
    </source>
</evidence>
<accession>A0A1H9UFT7</accession>
<evidence type="ECO:0000259" key="6">
    <source>
        <dbReference type="Pfam" id="PF17802"/>
    </source>
</evidence>
<proteinExistence type="inferred from homology"/>
<feature type="compositionally biased region" description="Low complexity" evidence="4">
    <location>
        <begin position="238"/>
        <end position="253"/>
    </location>
</feature>
<keyword evidence="8" id="KW-1185">Reference proteome</keyword>
<organism evidence="7 8">
    <name type="scientific">Salipaludibacillus aurantiacus</name>
    <dbReference type="NCBI Taxonomy" id="1601833"/>
    <lineage>
        <taxon>Bacteria</taxon>
        <taxon>Bacillati</taxon>
        <taxon>Bacillota</taxon>
        <taxon>Bacilli</taxon>
        <taxon>Bacillales</taxon>
        <taxon>Bacillaceae</taxon>
    </lineage>
</organism>
<feature type="compositionally biased region" description="Basic and acidic residues" evidence="4">
    <location>
        <begin position="254"/>
        <end position="272"/>
    </location>
</feature>
<dbReference type="InterPro" id="IPR026466">
    <property type="entry name" value="Fim_isopep_form_D2_dom"/>
</dbReference>
<keyword evidence="5" id="KW-1133">Transmembrane helix</keyword>
<dbReference type="PANTHER" id="PTHR36108">
    <property type="entry name" value="COLOSSIN-B-RELATED"/>
    <property type="match status" value="1"/>
</dbReference>
<dbReference type="SUPFAM" id="SSF49478">
    <property type="entry name" value="Cna protein B-type domain"/>
    <property type="match status" value="1"/>
</dbReference>
<keyword evidence="5" id="KW-0812">Transmembrane</keyword>
<evidence type="ECO:0000256" key="5">
    <source>
        <dbReference type="SAM" id="Phobius"/>
    </source>
</evidence>
<feature type="transmembrane region" description="Helical" evidence="5">
    <location>
        <begin position="1686"/>
        <end position="1707"/>
    </location>
</feature>
<dbReference type="Gene3D" id="2.60.40.10">
    <property type="entry name" value="Immunoglobulins"/>
    <property type="match status" value="2"/>
</dbReference>
<dbReference type="InterPro" id="IPR013783">
    <property type="entry name" value="Ig-like_fold"/>
</dbReference>
<comment type="similarity">
    <text evidence="1">Belongs to the serine-aspartate repeat-containing protein (SDr) family.</text>
</comment>
<feature type="domain" description="SpaA-like prealbumin fold" evidence="6">
    <location>
        <begin position="1559"/>
        <end position="1673"/>
    </location>
</feature>
<evidence type="ECO:0000313" key="8">
    <source>
        <dbReference type="Proteomes" id="UP000198571"/>
    </source>
</evidence>
<feature type="domain" description="SpaA-like prealbumin fold" evidence="6">
    <location>
        <begin position="1305"/>
        <end position="1387"/>
    </location>
</feature>
<feature type="region of interest" description="Disordered" evidence="4">
    <location>
        <begin position="198"/>
        <end position="321"/>
    </location>
</feature>
<feature type="compositionally biased region" description="Basic and acidic residues" evidence="4">
    <location>
        <begin position="219"/>
        <end position="229"/>
    </location>
</feature>
<dbReference type="Gene3D" id="2.60.40.740">
    <property type="match status" value="1"/>
</dbReference>
<evidence type="ECO:0000256" key="4">
    <source>
        <dbReference type="SAM" id="MobiDB-lite"/>
    </source>
</evidence>
<dbReference type="NCBIfam" id="TIGR04226">
    <property type="entry name" value="RrgB_K2N_iso_D2"/>
    <property type="match status" value="1"/>
</dbReference>
<gene>
    <name evidence="7" type="ORF">SAMN05518684_107195</name>
</gene>
<feature type="compositionally biased region" description="Acidic residues" evidence="4">
    <location>
        <begin position="310"/>
        <end position="319"/>
    </location>
</feature>
<dbReference type="Pfam" id="PF17802">
    <property type="entry name" value="SpaA"/>
    <property type="match status" value="2"/>
</dbReference>
<evidence type="ECO:0000256" key="3">
    <source>
        <dbReference type="ARBA" id="ARBA00022729"/>
    </source>
</evidence>
<feature type="compositionally biased region" description="Polar residues" evidence="4">
    <location>
        <begin position="278"/>
        <end position="289"/>
    </location>
</feature>
<protein>
    <submittedName>
        <fullName evidence="7">LPXTG-motif cell wall anchor domain-containing protein/fimbrial isopeptide formation D2 domain-containing protein</fullName>
    </submittedName>
</protein>
<feature type="region of interest" description="Disordered" evidence="4">
    <location>
        <begin position="40"/>
        <end position="61"/>
    </location>
</feature>
<evidence type="ECO:0000313" key="7">
    <source>
        <dbReference type="EMBL" id="SES08420.1"/>
    </source>
</evidence>
<dbReference type="InterPro" id="IPR041033">
    <property type="entry name" value="SpaA_PFL_dom_1"/>
</dbReference>
<keyword evidence="3" id="KW-0732">Signal</keyword>
<name>A0A1H9UFT7_9BACI</name>
<keyword evidence="2" id="KW-0964">Secreted</keyword>
<dbReference type="STRING" id="1601833.SAMN05518684_107195"/>
<reference evidence="8" key="1">
    <citation type="submission" date="2016-10" db="EMBL/GenBank/DDBJ databases">
        <authorList>
            <person name="Varghese N."/>
            <person name="Submissions S."/>
        </authorList>
    </citation>
    <scope>NUCLEOTIDE SEQUENCE [LARGE SCALE GENOMIC DNA]</scope>
    <source>
        <strain evidence="8">S9</strain>
    </source>
</reference>
<evidence type="ECO:0000256" key="2">
    <source>
        <dbReference type="ARBA" id="ARBA00022525"/>
    </source>
</evidence>
<dbReference type="Proteomes" id="UP000198571">
    <property type="component" value="Unassembled WGS sequence"/>
</dbReference>
<sequence>MNIRRMLLKKITLSWLIMLLIFTQLSPFYTNAEGSIKEEKKDNYVSETTQEGEIHEESESIGQNEGSLLINLEYNNDIIESGEEGILDVFIHPEDPDSKEIVRDLQINLPDDDKLSLDLDPDSIVVDGKKPLYDQEGDSLNYEDVKVSDDKPIELALEFTPTFKDDVKAGMVSASFSVGTTLPGESDILEEESNTFQIEKIDDDESDKNDQVNDEEVNEKEVSAGKKEDETVEYSGKSDNLTNSNSDNETNENTVKEESSEDVKENEERSGSEDTESPESNSDNETSENIVKEESMEDVKENEELRESEDTQVSEETDEGVGIKVSGDSLEIMTDFSSSNEAKQAVTGDDINLEISYEALQDTVLSGREALYELEIKVTGSRNHYTDGNLLINLPDPEDGPVNYPQLENGEVEESLKIAGVLPVYDEAAGTLTYIFDELRTGETYRTQIQASPALGLTPVSDNDENERFIESFLTFTVDQLDGEMMIEPDPVQIISDGNLSITKSFDTVFREENGTLEPTTERAVSGDYLKWDIASAITKRQAGFSYVDETSEIVITDTLPDEVIFNEEDQLEEFNGVYDADANTVTWTVEAPSIEEQEAVGISDSIFQFQESIIVEIGQLPDSELVRIENTADVETSFNNGVIKTSTNSSSITVGESTNKTPPIEGTYYTPNHFGPIDGTGSIQGASNRGEVITVGDDAFLNFMLNHTVSYTNNGVTGGIWSPDNRGTGNQWGGYNNYIEDGMLAFDLQSFTQEYEIDDKLSITEINLHMPVTWYKNTLNPEPTPEVLHPQISFMVNGEWTDPVTHSFDPTAPEGTRYHREIIDPNDYGLPEGAHAERVRFVYNDAPGGVHVRNILGFNVYEGAEGRATNTLTNAWVLNNGDAFSISSDEESDRVGPRSVIITQTPEPEPPIVETSIGFLDDNDSFIPGDRFVEEGTNRIRVEFKNLSVSESNLRTPLEIVAMLPPGVELASNMKATYSDNSEEPDYEILDEINDRQVIKFNYDNRRLLPGESLSAYFDVVVTEEAPSEMIMNVYGFSGSEEFTAPDSSGNLTDTIITEDQNDVNQNENSTEIHAESGNVYNIARPNNLQIEKGVRVSGSEDDFSDFAVTTNCEREIEYQFTITNTTGEVIRNFYFLDVLPSEGDSGITDNVDRGSNFEVTLTEAISFEETPWEGRVTVFYSESKIPSREEMHEKVDYEDDESPHPDPPGAEDPDWITESAVTDWRSIHSFKIELNNGAEWIEGQDISFTVKAQPEELTEGDQNLDTEIPHRERAAWNSFAVTANGLKPVEPLRVGVAMDSCGGAVELIKEDEDRNPLSGAEFALYQVAEEGEDELIAEGLATDAKGLIQFNGLAFGDYYFLETASPDGYTLNNEPVTFSITEPGVINEDGSTSGEVINVDKVNFEDPDVEKNIVDPETGDLIDFLEIVRSQEYDYQIDSHLPGDIQNYETYTLTDTLDGRLLLVEDSLEVTVDGEAFTGVDLTVNGQDIIVDVTDFAALEGAQTLTLTFTAMISPDAELEPGETGIPNDVTLDFDNDSGEEGFITPPPVMVEPVDGGLTVIKVDAADNDIVLEGAVFDLLDGEGNPIDVPEDSVIRVNGETVTSLQDLVTNEDGELVITGLNPGEYQLVETQAPTYPDDNGEQQSYRLLTSPIDIEITDASAEDYEVQVENSRSGWAIPETGGLGTWLFTLFGGLLMGVAAFMMFRKKKTK</sequence>
<feature type="compositionally biased region" description="Acidic residues" evidence="4">
    <location>
        <begin position="201"/>
        <end position="218"/>
    </location>
</feature>
<keyword evidence="5" id="KW-0472">Membrane</keyword>
<dbReference type="NCBIfam" id="TIGR01167">
    <property type="entry name" value="LPXTG_anchor"/>
    <property type="match status" value="1"/>
</dbReference>
<feature type="compositionally biased region" description="Basic and acidic residues" evidence="4">
    <location>
        <begin position="290"/>
        <end position="309"/>
    </location>
</feature>
<feature type="region of interest" description="Disordered" evidence="4">
    <location>
        <begin position="1191"/>
        <end position="1216"/>
    </location>
</feature>
<dbReference type="PANTHER" id="PTHR36108:SF13">
    <property type="entry name" value="COLOSSIN-B-RELATED"/>
    <property type="match status" value="1"/>
</dbReference>
<dbReference type="EMBL" id="FOGT01000007">
    <property type="protein sequence ID" value="SES08420.1"/>
    <property type="molecule type" value="Genomic_DNA"/>
</dbReference>